<name>A0A917CU59_9BACL</name>
<reference evidence="5" key="1">
    <citation type="journal article" date="2014" name="Int. J. Syst. Evol. Microbiol.">
        <title>Complete genome sequence of Corynebacterium casei LMG S-19264T (=DSM 44701T), isolated from a smear-ripened cheese.</title>
        <authorList>
            <consortium name="US DOE Joint Genome Institute (JGI-PGF)"/>
            <person name="Walter F."/>
            <person name="Albersmeier A."/>
            <person name="Kalinowski J."/>
            <person name="Ruckert C."/>
        </authorList>
    </citation>
    <scope>NUCLEOTIDE SEQUENCE</scope>
    <source>
        <strain evidence="5">CGMCC 1.12987</strain>
    </source>
</reference>
<dbReference type="SUPFAM" id="SSF46785">
    <property type="entry name" value="Winged helix' DNA-binding domain"/>
    <property type="match status" value="1"/>
</dbReference>
<proteinExistence type="inferred from homology"/>
<dbReference type="GO" id="GO:0045892">
    <property type="term" value="P:negative regulation of DNA-templated transcription"/>
    <property type="evidence" value="ECO:0007669"/>
    <property type="project" value="InterPro"/>
</dbReference>
<keyword evidence="3" id="KW-0238">DNA-binding</keyword>
<dbReference type="Gene3D" id="1.10.10.10">
    <property type="entry name" value="Winged helix-like DNA-binding domain superfamily/Winged helix DNA-binding domain"/>
    <property type="match status" value="1"/>
</dbReference>
<protein>
    <submittedName>
        <fullName evidence="5">Transcriptional regulator</fullName>
    </submittedName>
</protein>
<evidence type="ECO:0000256" key="3">
    <source>
        <dbReference type="ARBA" id="ARBA00023125"/>
    </source>
</evidence>
<accession>A0A917CU59</accession>
<keyword evidence="4" id="KW-0804">Transcription</keyword>
<gene>
    <name evidence="5" type="ORF">GCM10010916_11750</name>
</gene>
<dbReference type="RefSeq" id="WP_188529880.1">
    <property type="nucleotide sequence ID" value="NZ_BMGR01000003.1"/>
</dbReference>
<comment type="caution">
    <text evidence="5">The sequence shown here is derived from an EMBL/GenBank/DDBJ whole genome shotgun (WGS) entry which is preliminary data.</text>
</comment>
<keyword evidence="2" id="KW-0805">Transcription regulation</keyword>
<dbReference type="AlphaFoldDB" id="A0A917CU59"/>
<keyword evidence="6" id="KW-1185">Reference proteome</keyword>
<evidence type="ECO:0000256" key="4">
    <source>
        <dbReference type="ARBA" id="ARBA00023163"/>
    </source>
</evidence>
<dbReference type="InterPro" id="IPR005650">
    <property type="entry name" value="BlaI_family"/>
</dbReference>
<dbReference type="Pfam" id="PF03965">
    <property type="entry name" value="Penicillinase_R"/>
    <property type="match status" value="1"/>
</dbReference>
<evidence type="ECO:0000256" key="2">
    <source>
        <dbReference type="ARBA" id="ARBA00023015"/>
    </source>
</evidence>
<sequence>MKIQRMKLREEGLNRFFGSLEAQIMEIVWKHEEITIKKVQSLLDEELSFNTVMTVLNRLYEKGFLKKTVNGSGRNRTSCYQPIQSKAQFIHEQTRIVTEELVHEYGELVVNQMFDAAVQADPELMSLLEARLDEWKRGKP</sequence>
<evidence type="ECO:0000313" key="6">
    <source>
        <dbReference type="Proteomes" id="UP000644756"/>
    </source>
</evidence>
<evidence type="ECO:0000313" key="5">
    <source>
        <dbReference type="EMBL" id="GGF96151.1"/>
    </source>
</evidence>
<dbReference type="Proteomes" id="UP000644756">
    <property type="component" value="Unassembled WGS sequence"/>
</dbReference>
<comment type="similarity">
    <text evidence="1">Belongs to the BlaI transcriptional regulatory family.</text>
</comment>
<dbReference type="InterPro" id="IPR036390">
    <property type="entry name" value="WH_DNA-bd_sf"/>
</dbReference>
<dbReference type="EMBL" id="BMGR01000003">
    <property type="protein sequence ID" value="GGF96151.1"/>
    <property type="molecule type" value="Genomic_DNA"/>
</dbReference>
<dbReference type="GO" id="GO:0003677">
    <property type="term" value="F:DNA binding"/>
    <property type="evidence" value="ECO:0007669"/>
    <property type="project" value="UniProtKB-KW"/>
</dbReference>
<organism evidence="5 6">
    <name type="scientific">Paenibacillus abyssi</name>
    <dbReference type="NCBI Taxonomy" id="1340531"/>
    <lineage>
        <taxon>Bacteria</taxon>
        <taxon>Bacillati</taxon>
        <taxon>Bacillota</taxon>
        <taxon>Bacilli</taxon>
        <taxon>Bacillales</taxon>
        <taxon>Paenibacillaceae</taxon>
        <taxon>Paenibacillus</taxon>
    </lineage>
</organism>
<reference evidence="5" key="2">
    <citation type="submission" date="2020-09" db="EMBL/GenBank/DDBJ databases">
        <authorList>
            <person name="Sun Q."/>
            <person name="Zhou Y."/>
        </authorList>
    </citation>
    <scope>NUCLEOTIDE SEQUENCE</scope>
    <source>
        <strain evidence="5">CGMCC 1.12987</strain>
    </source>
</reference>
<dbReference type="InterPro" id="IPR036388">
    <property type="entry name" value="WH-like_DNA-bd_sf"/>
</dbReference>
<evidence type="ECO:0000256" key="1">
    <source>
        <dbReference type="ARBA" id="ARBA00011046"/>
    </source>
</evidence>